<evidence type="ECO:0000313" key="4">
    <source>
        <dbReference type="Proteomes" id="UP001551695"/>
    </source>
</evidence>
<dbReference type="CDD" id="cd05154">
    <property type="entry name" value="ACAD10_11_N-like"/>
    <property type="match status" value="1"/>
</dbReference>
<comment type="caution">
    <text evidence="3">The sequence shown here is derived from an EMBL/GenBank/DDBJ whole genome shotgun (WGS) entry which is preliminary data.</text>
</comment>
<organism evidence="3 4">
    <name type="scientific">Nocardia aurea</name>
    <dbReference type="NCBI Taxonomy" id="2144174"/>
    <lineage>
        <taxon>Bacteria</taxon>
        <taxon>Bacillati</taxon>
        <taxon>Actinomycetota</taxon>
        <taxon>Actinomycetes</taxon>
        <taxon>Mycobacteriales</taxon>
        <taxon>Nocardiaceae</taxon>
        <taxon>Nocardia</taxon>
    </lineage>
</organism>
<dbReference type="EMBL" id="JBFAKC010000001">
    <property type="protein sequence ID" value="MEV0706357.1"/>
    <property type="molecule type" value="Genomic_DNA"/>
</dbReference>
<reference evidence="3 4" key="1">
    <citation type="submission" date="2024-06" db="EMBL/GenBank/DDBJ databases">
        <title>The Natural Products Discovery Center: Release of the First 8490 Sequenced Strains for Exploring Actinobacteria Biosynthetic Diversity.</title>
        <authorList>
            <person name="Kalkreuter E."/>
            <person name="Kautsar S.A."/>
            <person name="Yang D."/>
            <person name="Bader C.D."/>
            <person name="Teijaro C.N."/>
            <person name="Fluegel L."/>
            <person name="Davis C.M."/>
            <person name="Simpson J.R."/>
            <person name="Lauterbach L."/>
            <person name="Steele A.D."/>
            <person name="Gui C."/>
            <person name="Meng S."/>
            <person name="Li G."/>
            <person name="Viehrig K."/>
            <person name="Ye F."/>
            <person name="Su P."/>
            <person name="Kiefer A.F."/>
            <person name="Nichols A."/>
            <person name="Cepeda A.J."/>
            <person name="Yan W."/>
            <person name="Fan B."/>
            <person name="Jiang Y."/>
            <person name="Adhikari A."/>
            <person name="Zheng C.-J."/>
            <person name="Schuster L."/>
            <person name="Cowan T.M."/>
            <person name="Smanski M.J."/>
            <person name="Chevrette M.G."/>
            <person name="De Carvalho L.P.S."/>
            <person name="Shen B."/>
        </authorList>
    </citation>
    <scope>NUCLEOTIDE SEQUENCE [LARGE SCALE GENOMIC DNA]</scope>
    <source>
        <strain evidence="3 4">NPDC050403</strain>
    </source>
</reference>
<dbReference type="InterPro" id="IPR002575">
    <property type="entry name" value="Aminoglycoside_PTrfase"/>
</dbReference>
<dbReference type="Gene3D" id="3.30.200.20">
    <property type="entry name" value="Phosphorylase Kinase, domain 1"/>
    <property type="match status" value="1"/>
</dbReference>
<dbReference type="InterPro" id="IPR046252">
    <property type="entry name" value="DUF6285"/>
</dbReference>
<evidence type="ECO:0000259" key="2">
    <source>
        <dbReference type="Pfam" id="PF19802"/>
    </source>
</evidence>
<name>A0ABV3FLR5_9NOCA</name>
<sequence length="479" mass="51857">MAVTPSRDEGSAEFGLRVEQVDVVEDHEPDVTTLIDGVRAVLGQAVGTEIVTAEIRRFTGGASREVYAIHATDRDGAPVTAVLRRDPPGHGDPARMRAEVACLRAAAGAGVPVPRVLASGDTAPGIDAPYLLMNTVGGESIPRKLQRNPEFEAVRADIADELGYVLGRIHRTPLDTLTALDDSDQLDTIEQIYLGFAEPRPAVEAGLRWLREHRPPPRPVCLVHGDFRLGNLLIDPTGIQGVLDWELAHLGDPIEDLGWLCVRAWRFGASAPVGGLGGREQLLDGYHRATGDRPSADELHWWEVFGTLKWLVLSRFQAERHFGGAERSLELAAIGRRVCESEFDLIDALDLLDPAAPEPVSEPPGATVHDRPSVTEILELVAATLADDIGPALSEDAARQRYLLRICVSLLRISGRELTETGVMSQVRELLGRVDCISEAALAEKIRSAALSYEEKDVRAAVTATVLARVRASNPGYVA</sequence>
<dbReference type="SUPFAM" id="SSF56112">
    <property type="entry name" value="Protein kinase-like (PK-like)"/>
    <property type="match status" value="1"/>
</dbReference>
<feature type="domain" description="DUF6285" evidence="2">
    <location>
        <begin position="398"/>
        <end position="477"/>
    </location>
</feature>
<gene>
    <name evidence="3" type="ORF">AB0I48_02210</name>
</gene>
<keyword evidence="4" id="KW-1185">Reference proteome</keyword>
<dbReference type="InterPro" id="IPR041726">
    <property type="entry name" value="ACAD10_11_N"/>
</dbReference>
<dbReference type="PANTHER" id="PTHR21310:SF57">
    <property type="entry name" value="BLR2944 PROTEIN"/>
    <property type="match status" value="1"/>
</dbReference>
<protein>
    <submittedName>
        <fullName evidence="3">Phosphotransferase</fullName>
    </submittedName>
</protein>
<dbReference type="InterPro" id="IPR011009">
    <property type="entry name" value="Kinase-like_dom_sf"/>
</dbReference>
<dbReference type="PANTHER" id="PTHR21310">
    <property type="entry name" value="AMINOGLYCOSIDE PHOSPHOTRANSFERASE-RELATED-RELATED"/>
    <property type="match status" value="1"/>
</dbReference>
<dbReference type="Pfam" id="PF01636">
    <property type="entry name" value="APH"/>
    <property type="match status" value="1"/>
</dbReference>
<accession>A0ABV3FLR5</accession>
<dbReference type="InterPro" id="IPR051678">
    <property type="entry name" value="AGP_Transferase"/>
</dbReference>
<dbReference type="Proteomes" id="UP001551695">
    <property type="component" value="Unassembled WGS sequence"/>
</dbReference>
<dbReference type="Pfam" id="PF19802">
    <property type="entry name" value="DUF6285"/>
    <property type="match status" value="1"/>
</dbReference>
<evidence type="ECO:0000313" key="3">
    <source>
        <dbReference type="EMBL" id="MEV0706357.1"/>
    </source>
</evidence>
<dbReference type="Gene3D" id="3.90.1200.10">
    <property type="match status" value="1"/>
</dbReference>
<proteinExistence type="predicted"/>
<dbReference type="RefSeq" id="WP_357779551.1">
    <property type="nucleotide sequence ID" value="NZ_JBFAKC010000001.1"/>
</dbReference>
<evidence type="ECO:0000259" key="1">
    <source>
        <dbReference type="Pfam" id="PF01636"/>
    </source>
</evidence>
<feature type="domain" description="Aminoglycoside phosphotransferase" evidence="1">
    <location>
        <begin position="54"/>
        <end position="288"/>
    </location>
</feature>